<proteinExistence type="predicted"/>
<evidence type="ECO:0000313" key="8">
    <source>
        <dbReference type="Proteomes" id="UP001345013"/>
    </source>
</evidence>
<organism evidence="7 8">
    <name type="scientific">Lithohypha guttulata</name>
    <dbReference type="NCBI Taxonomy" id="1690604"/>
    <lineage>
        <taxon>Eukaryota</taxon>
        <taxon>Fungi</taxon>
        <taxon>Dikarya</taxon>
        <taxon>Ascomycota</taxon>
        <taxon>Pezizomycotina</taxon>
        <taxon>Eurotiomycetes</taxon>
        <taxon>Chaetothyriomycetidae</taxon>
        <taxon>Chaetothyriales</taxon>
        <taxon>Trichomeriaceae</taxon>
        <taxon>Lithohypha</taxon>
    </lineage>
</organism>
<dbReference type="InterPro" id="IPR005178">
    <property type="entry name" value="Ostalpha/TMEM184C"/>
</dbReference>
<feature type="transmembrane region" description="Helical" evidence="6">
    <location>
        <begin position="163"/>
        <end position="186"/>
    </location>
</feature>
<evidence type="ECO:0000256" key="1">
    <source>
        <dbReference type="ARBA" id="ARBA00004141"/>
    </source>
</evidence>
<dbReference type="EMBL" id="JAVRRG010000040">
    <property type="protein sequence ID" value="KAK5093711.1"/>
    <property type="molecule type" value="Genomic_DNA"/>
</dbReference>
<feature type="transmembrane region" description="Helical" evidence="6">
    <location>
        <begin position="206"/>
        <end position="228"/>
    </location>
</feature>
<keyword evidence="4 6" id="KW-0472">Membrane</keyword>
<feature type="transmembrane region" description="Helical" evidence="6">
    <location>
        <begin position="101"/>
        <end position="123"/>
    </location>
</feature>
<feature type="transmembrane region" description="Helical" evidence="6">
    <location>
        <begin position="31"/>
        <end position="55"/>
    </location>
</feature>
<dbReference type="Proteomes" id="UP001345013">
    <property type="component" value="Unassembled WGS sequence"/>
</dbReference>
<feature type="region of interest" description="Disordered" evidence="5">
    <location>
        <begin position="496"/>
        <end position="515"/>
    </location>
</feature>
<accession>A0ABR0KD27</accession>
<feature type="compositionally biased region" description="Basic and acidic residues" evidence="5">
    <location>
        <begin position="430"/>
        <end position="448"/>
    </location>
</feature>
<dbReference type="PANTHER" id="PTHR23423">
    <property type="entry name" value="ORGANIC SOLUTE TRANSPORTER-RELATED"/>
    <property type="match status" value="1"/>
</dbReference>
<feature type="region of interest" description="Disordered" evidence="5">
    <location>
        <begin position="404"/>
        <end position="467"/>
    </location>
</feature>
<evidence type="ECO:0000256" key="4">
    <source>
        <dbReference type="ARBA" id="ARBA00023136"/>
    </source>
</evidence>
<feature type="region of interest" description="Disordered" evidence="5">
    <location>
        <begin position="352"/>
        <end position="371"/>
    </location>
</feature>
<comment type="caution">
    <text evidence="7">The sequence shown here is derived from an EMBL/GenBank/DDBJ whole genome shotgun (WGS) entry which is preliminary data.</text>
</comment>
<evidence type="ECO:0000256" key="5">
    <source>
        <dbReference type="SAM" id="MobiDB-lite"/>
    </source>
</evidence>
<evidence type="ECO:0000256" key="2">
    <source>
        <dbReference type="ARBA" id="ARBA00022692"/>
    </source>
</evidence>
<keyword evidence="2 6" id="KW-0812">Transmembrane</keyword>
<name>A0ABR0KD27_9EURO</name>
<sequence>MGWPVCNSTLEDMEMDETILFDSHDFTFHSLSIVISAIFGLIAIVVSLFLMFMHTIRYSRPIEQKHIIRILFMVPVYALVSFLSILFYTHSVYYEVLRDCYEAFAIASFFSLMCAYIAPNLHLQKEYFRKIKPKQWIWPMRWLQKCAGGENGWLRTPRSGLTWFNVIWVAVFQYCFIRVTMTITAVLTQYFDRYCLESLNPAFSHIWVMVIEGVAVAITMYCIIQFYVQVRADIAQHKPILKVLAINSGAIKASQKIQTPDIKVGIPSMLLCIEMALFAIFHLWSFSYRPYVIGSKQYQEVYGHLKEIEAPRYHGGPLGVKAVIDAFNPWDLVKATGRSAKWLFRDRKHRTQDPSYSTVYDPDAQKMNDLEAPSEYGGASVLAATKIPATRPANVEEGSGLLSAAQQPSHLNPYATRESDSSSTSPWAEVEAKEYFQDQQARKPDPRRFVTAQEQQHQHQQSNPYDARYHETQNYSRPMSRPGPQQGQQQLRTGVLRPAGTGSDTSPAEQTPHMPMVTRRDIEDMQYGHGQAPYPRSMASAYPHPQWDQGASMPPVPGSGRDERQGNGDGFM</sequence>
<evidence type="ECO:0000256" key="6">
    <source>
        <dbReference type="SAM" id="Phobius"/>
    </source>
</evidence>
<keyword evidence="3 6" id="KW-1133">Transmembrane helix</keyword>
<comment type="subcellular location">
    <subcellularLocation>
        <location evidence="1">Membrane</location>
        <topology evidence="1">Multi-pass membrane protein</topology>
    </subcellularLocation>
</comment>
<dbReference type="SMART" id="SM01417">
    <property type="entry name" value="Solute_trans_a"/>
    <property type="match status" value="1"/>
</dbReference>
<reference evidence="7 8" key="1">
    <citation type="submission" date="2023-08" db="EMBL/GenBank/DDBJ databases">
        <title>Black Yeasts Isolated from many extreme environments.</title>
        <authorList>
            <person name="Coleine C."/>
            <person name="Stajich J.E."/>
            <person name="Selbmann L."/>
        </authorList>
    </citation>
    <scope>NUCLEOTIDE SEQUENCE [LARGE SCALE GENOMIC DNA]</scope>
    <source>
        <strain evidence="7 8">CCFEE 5885</strain>
    </source>
</reference>
<evidence type="ECO:0008006" key="9">
    <source>
        <dbReference type="Google" id="ProtNLM"/>
    </source>
</evidence>
<dbReference type="Pfam" id="PF03619">
    <property type="entry name" value="Solute_trans_a"/>
    <property type="match status" value="1"/>
</dbReference>
<feature type="transmembrane region" description="Helical" evidence="6">
    <location>
        <begin position="264"/>
        <end position="284"/>
    </location>
</feature>
<feature type="region of interest" description="Disordered" evidence="5">
    <location>
        <begin position="523"/>
        <end position="572"/>
    </location>
</feature>
<protein>
    <recommendedName>
        <fullName evidence="9">DUF300-domain-containing protein</fullName>
    </recommendedName>
</protein>
<gene>
    <name evidence="7" type="ORF">LTR24_004093</name>
</gene>
<feature type="transmembrane region" description="Helical" evidence="6">
    <location>
        <begin position="67"/>
        <end position="89"/>
    </location>
</feature>
<evidence type="ECO:0000313" key="7">
    <source>
        <dbReference type="EMBL" id="KAK5093711.1"/>
    </source>
</evidence>
<keyword evidence="8" id="KW-1185">Reference proteome</keyword>
<evidence type="ECO:0000256" key="3">
    <source>
        <dbReference type="ARBA" id="ARBA00022989"/>
    </source>
</evidence>